<gene>
    <name evidence="1" type="ORF">C9I98_16535</name>
</gene>
<organism evidence="1 2">
    <name type="scientific">Photobacterium sanctipauli</name>
    <dbReference type="NCBI Taxonomy" id="1342794"/>
    <lineage>
        <taxon>Bacteria</taxon>
        <taxon>Pseudomonadati</taxon>
        <taxon>Pseudomonadota</taxon>
        <taxon>Gammaproteobacteria</taxon>
        <taxon>Vibrionales</taxon>
        <taxon>Vibrionaceae</taxon>
        <taxon>Photobacterium</taxon>
    </lineage>
</organism>
<dbReference type="EMBL" id="PYMA01000011">
    <property type="protein sequence ID" value="PSW18309.1"/>
    <property type="molecule type" value="Genomic_DNA"/>
</dbReference>
<dbReference type="Proteomes" id="UP000241771">
    <property type="component" value="Unassembled WGS sequence"/>
</dbReference>
<accession>A0A2T3NPW8</accession>
<protein>
    <submittedName>
        <fullName evidence="1">Uncharacterized protein</fullName>
    </submittedName>
</protein>
<dbReference type="AlphaFoldDB" id="A0A2T3NPW8"/>
<evidence type="ECO:0000313" key="2">
    <source>
        <dbReference type="Proteomes" id="UP000241771"/>
    </source>
</evidence>
<reference evidence="1 2" key="1">
    <citation type="submission" date="2018-01" db="EMBL/GenBank/DDBJ databases">
        <title>Whole genome sequencing of Histamine producing bacteria.</title>
        <authorList>
            <person name="Butler K."/>
        </authorList>
    </citation>
    <scope>NUCLEOTIDE SEQUENCE [LARGE SCALE GENOMIC DNA]</scope>
    <source>
        <strain evidence="1 2">DSM 100436</strain>
    </source>
</reference>
<name>A0A2T3NPW8_9GAMM</name>
<proteinExistence type="predicted"/>
<evidence type="ECO:0000313" key="1">
    <source>
        <dbReference type="EMBL" id="PSW18309.1"/>
    </source>
</evidence>
<dbReference type="RefSeq" id="WP_036816890.1">
    <property type="nucleotide sequence ID" value="NZ_JGVO01000049.1"/>
</dbReference>
<keyword evidence="2" id="KW-1185">Reference proteome</keyword>
<comment type="caution">
    <text evidence="1">The sequence shown here is derived from an EMBL/GenBank/DDBJ whole genome shotgun (WGS) entry which is preliminary data.</text>
</comment>
<sequence length="101" mass="12002">MGYYFYPKEASSEYAWFGFVPQHVIAKEHQSDRAAELIIVTKSKPSNSHQPNGIEEIKLTSSSYRNYPFAWRVNFESSWDNVEKWNEQISFFWEPESELEE</sequence>